<dbReference type="EMBL" id="BSYI01000040">
    <property type="protein sequence ID" value="GMG84652.1"/>
    <property type="molecule type" value="Genomic_DNA"/>
</dbReference>
<accession>A0ABQ6LR09</accession>
<evidence type="ECO:0000313" key="3">
    <source>
        <dbReference type="Proteomes" id="UP001239909"/>
    </source>
</evidence>
<dbReference type="Proteomes" id="UP001239909">
    <property type="component" value="Unassembled WGS sequence"/>
</dbReference>
<keyword evidence="3" id="KW-1185">Reference proteome</keyword>
<gene>
    <name evidence="2" type="ORF">LNKW23_38680</name>
</gene>
<sequence>MPATRRALLARSLPALAALALPVLPGPARADAVDEALAALIFGGAFARGAALEQLAGHTDPDIAPALILALRYARGGARPIAARLRAITGHDADDWFGWMLWQEAHPEIVPRAGYGALKRRLYLAIDPAFAVFLRPEHLAPETMRIRFEEAAWGGVRKDGIPALDGPEMIAAEAAGYLLDDDLVFGIEINGDIRAYPLRIMGWHEMFNDVIGGVPVALAYCTLCGAGILFETRVEGRAAPFVFGSSGFLYRSNKLMFDRETHSLWNQFTGEPVIGPLAASGIRLAQRPVAIARWADWRAANPGTTVLSENTGHVRDYGSGVVYRDYFASPDLMFPTSAGDGRLAAKAHVFGIRSFGAAKAWPLDAFAGGRVINDRVGDLAVVLVGDAAGRTVRAYDRGGREFSPGAAPDRLLAGGAAWEVTEAALVGPGGARAPRVAGHVSYWFAWDGYLGATSELFPE</sequence>
<evidence type="ECO:0000256" key="1">
    <source>
        <dbReference type="SAM" id="SignalP"/>
    </source>
</evidence>
<evidence type="ECO:0008006" key="4">
    <source>
        <dbReference type="Google" id="ProtNLM"/>
    </source>
</evidence>
<comment type="caution">
    <text evidence="2">The sequence shown here is derived from an EMBL/GenBank/DDBJ whole genome shotgun (WGS) entry which is preliminary data.</text>
</comment>
<dbReference type="InterPro" id="IPR006311">
    <property type="entry name" value="TAT_signal"/>
</dbReference>
<dbReference type="PROSITE" id="PS51318">
    <property type="entry name" value="TAT"/>
    <property type="match status" value="1"/>
</dbReference>
<protein>
    <recommendedName>
        <fullName evidence="4">DUF3179 domain-containing protein</fullName>
    </recommendedName>
</protein>
<evidence type="ECO:0000313" key="2">
    <source>
        <dbReference type="EMBL" id="GMG84652.1"/>
    </source>
</evidence>
<name>A0ABQ6LR09_9RHOB</name>
<proteinExistence type="predicted"/>
<dbReference type="Pfam" id="PF11376">
    <property type="entry name" value="DUF3179"/>
    <property type="match status" value="1"/>
</dbReference>
<feature type="chain" id="PRO_5047480098" description="DUF3179 domain-containing protein" evidence="1">
    <location>
        <begin position="31"/>
        <end position="459"/>
    </location>
</feature>
<feature type="signal peptide" evidence="1">
    <location>
        <begin position="1"/>
        <end position="30"/>
    </location>
</feature>
<dbReference type="RefSeq" id="WP_285673738.1">
    <property type="nucleotide sequence ID" value="NZ_BSYI01000040.1"/>
</dbReference>
<organism evidence="2 3">
    <name type="scientific">Paralimibaculum aggregatum</name>
    <dbReference type="NCBI Taxonomy" id="3036245"/>
    <lineage>
        <taxon>Bacteria</taxon>
        <taxon>Pseudomonadati</taxon>
        <taxon>Pseudomonadota</taxon>
        <taxon>Alphaproteobacteria</taxon>
        <taxon>Rhodobacterales</taxon>
        <taxon>Paracoccaceae</taxon>
        <taxon>Paralimibaculum</taxon>
    </lineage>
</organism>
<reference evidence="2 3" key="1">
    <citation type="submission" date="2023-04" db="EMBL/GenBank/DDBJ databases">
        <title>Marinoamorphus aggregata gen. nov., sp. Nov., isolate from tissue of brittle star Ophioplocus japonicus.</title>
        <authorList>
            <person name="Kawano K."/>
            <person name="Sawayama S."/>
            <person name="Nakagawa S."/>
        </authorList>
    </citation>
    <scope>NUCLEOTIDE SEQUENCE [LARGE SCALE GENOMIC DNA]</scope>
    <source>
        <strain evidence="2 3">NKW23</strain>
    </source>
</reference>
<dbReference type="InterPro" id="IPR021516">
    <property type="entry name" value="DUF3179"/>
</dbReference>
<keyword evidence="1" id="KW-0732">Signal</keyword>